<dbReference type="InterPro" id="IPR036388">
    <property type="entry name" value="WH-like_DNA-bd_sf"/>
</dbReference>
<gene>
    <name evidence="3" type="ORF">HOV93_42480</name>
</gene>
<comment type="caution">
    <text evidence="3">The sequence shown here is derived from an EMBL/GenBank/DDBJ whole genome shotgun (WGS) entry which is preliminary data.</text>
</comment>
<feature type="domain" description="WYL" evidence="2">
    <location>
        <begin position="138"/>
        <end position="203"/>
    </location>
</feature>
<dbReference type="AlphaFoldDB" id="A0A7V8V986"/>
<feature type="domain" description="Helix-turn-helix type 11" evidence="1">
    <location>
        <begin position="6"/>
        <end position="59"/>
    </location>
</feature>
<protein>
    <submittedName>
        <fullName evidence="3">Uncharacterized protein</fullName>
    </submittedName>
</protein>
<proteinExistence type="predicted"/>
<sequence length="227" mass="26000">MRRADRLFRIVEYLKFRREAVTGETLAREMEIGVRTIYRDIANLRSSGVPIFGEAGVGYLLNQDYLVKPLMFDVEELDALLLGAQMVESWGDAAIARSARRAIYKITAVLPASLAEDANRSAAYACSSRSKLPITIDLASLRRAVRTKHCVEIRYKVESGKESQRRIRPLCLVFIAPAWLLAAWCEARNDFREFRVDRITSMKITDEQFQDEPGKNLKDLQQRKRKT</sequence>
<dbReference type="InterPro" id="IPR026881">
    <property type="entry name" value="WYL_dom"/>
</dbReference>
<dbReference type="InterPro" id="IPR036390">
    <property type="entry name" value="WH_DNA-bd_sf"/>
</dbReference>
<evidence type="ECO:0000259" key="1">
    <source>
        <dbReference type="Pfam" id="PF08279"/>
    </source>
</evidence>
<name>A0A7V8V986_9BACT</name>
<reference evidence="3 4" key="1">
    <citation type="submission" date="2020-05" db="EMBL/GenBank/DDBJ databases">
        <title>Bremerella alba sp. nov., a novel planctomycete isolated from the surface of the macroalga Fucus spiralis.</title>
        <authorList>
            <person name="Godinho O."/>
            <person name="Botelho R."/>
            <person name="Albuquerque L."/>
            <person name="Wiegand S."/>
            <person name="Da Costa M.S."/>
            <person name="Lobo-Da-Cunha A."/>
            <person name="Jogler C."/>
            <person name="Lage O.M."/>
        </authorList>
    </citation>
    <scope>NUCLEOTIDE SEQUENCE [LARGE SCALE GENOMIC DNA]</scope>
    <source>
        <strain evidence="3 4">FF15</strain>
    </source>
</reference>
<dbReference type="PANTHER" id="PTHR34580">
    <property type="match status" value="1"/>
</dbReference>
<dbReference type="SUPFAM" id="SSF46785">
    <property type="entry name" value="Winged helix' DNA-binding domain"/>
    <property type="match status" value="1"/>
</dbReference>
<dbReference type="EMBL" id="JABRWO010000012">
    <property type="protein sequence ID" value="MBA2117054.1"/>
    <property type="molecule type" value="Genomic_DNA"/>
</dbReference>
<dbReference type="InterPro" id="IPR051534">
    <property type="entry name" value="CBASS_pafABC_assoc_protein"/>
</dbReference>
<dbReference type="PANTHER" id="PTHR34580:SF3">
    <property type="entry name" value="PROTEIN PAFB"/>
    <property type="match status" value="1"/>
</dbReference>
<dbReference type="InterPro" id="IPR013196">
    <property type="entry name" value="HTH_11"/>
</dbReference>
<evidence type="ECO:0000313" key="3">
    <source>
        <dbReference type="EMBL" id="MBA2117054.1"/>
    </source>
</evidence>
<keyword evidence="4" id="KW-1185">Reference proteome</keyword>
<accession>A0A7V8V986</accession>
<dbReference type="PROSITE" id="PS52050">
    <property type="entry name" value="WYL"/>
    <property type="match status" value="1"/>
</dbReference>
<dbReference type="Proteomes" id="UP000551616">
    <property type="component" value="Unassembled WGS sequence"/>
</dbReference>
<dbReference type="Pfam" id="PF13280">
    <property type="entry name" value="WYL"/>
    <property type="match status" value="1"/>
</dbReference>
<dbReference type="Pfam" id="PF08279">
    <property type="entry name" value="HTH_11"/>
    <property type="match status" value="1"/>
</dbReference>
<organism evidence="3 4">
    <name type="scientific">Bremerella alba</name>
    <dbReference type="NCBI Taxonomy" id="980252"/>
    <lineage>
        <taxon>Bacteria</taxon>
        <taxon>Pseudomonadati</taxon>
        <taxon>Planctomycetota</taxon>
        <taxon>Planctomycetia</taxon>
        <taxon>Pirellulales</taxon>
        <taxon>Pirellulaceae</taxon>
        <taxon>Bremerella</taxon>
    </lineage>
</organism>
<evidence type="ECO:0000259" key="2">
    <source>
        <dbReference type="Pfam" id="PF13280"/>
    </source>
</evidence>
<dbReference type="Gene3D" id="1.10.10.10">
    <property type="entry name" value="Winged helix-like DNA-binding domain superfamily/Winged helix DNA-binding domain"/>
    <property type="match status" value="1"/>
</dbReference>
<evidence type="ECO:0000313" key="4">
    <source>
        <dbReference type="Proteomes" id="UP000551616"/>
    </source>
</evidence>
<dbReference type="RefSeq" id="WP_207398432.1">
    <property type="nucleotide sequence ID" value="NZ_JABRWO010000012.1"/>
</dbReference>